<organism evidence="3 4">
    <name type="scientific">Antarcticimicrobium luteum</name>
    <dbReference type="NCBI Taxonomy" id="2547397"/>
    <lineage>
        <taxon>Bacteria</taxon>
        <taxon>Pseudomonadati</taxon>
        <taxon>Pseudomonadota</taxon>
        <taxon>Alphaproteobacteria</taxon>
        <taxon>Rhodobacterales</taxon>
        <taxon>Paracoccaceae</taxon>
        <taxon>Antarcticimicrobium</taxon>
    </lineage>
</organism>
<feature type="transmembrane region" description="Helical" evidence="2">
    <location>
        <begin position="86"/>
        <end position="107"/>
    </location>
</feature>
<gene>
    <name evidence="3" type="ORF">E1832_19745</name>
</gene>
<reference evidence="3 4" key="1">
    <citation type="submission" date="2019-03" db="EMBL/GenBank/DDBJ databases">
        <title>Ruegeria lutea sp. nov., a novel strain, isolated from marine sediment, the Masan Bay, South Korea.</title>
        <authorList>
            <person name="Kim J."/>
            <person name="Kim D.-Y."/>
            <person name="Lee S.-S."/>
        </authorList>
    </citation>
    <scope>NUCLEOTIDE SEQUENCE [LARGE SCALE GENOMIC DNA]</scope>
    <source>
        <strain evidence="3 4">318-1</strain>
    </source>
</reference>
<name>A0A4R5UTA4_9RHOB</name>
<feature type="compositionally biased region" description="Polar residues" evidence="1">
    <location>
        <begin position="23"/>
        <end position="32"/>
    </location>
</feature>
<keyword evidence="2" id="KW-0472">Membrane</keyword>
<dbReference type="EMBL" id="SMUV01000073">
    <property type="protein sequence ID" value="TDK42370.1"/>
    <property type="molecule type" value="Genomic_DNA"/>
</dbReference>
<keyword evidence="2" id="KW-1133">Transmembrane helix</keyword>
<keyword evidence="2" id="KW-0812">Transmembrane</keyword>
<accession>A0A4R5UTA4</accession>
<dbReference type="OrthoDB" id="8016862at2"/>
<feature type="transmembrane region" description="Helical" evidence="2">
    <location>
        <begin position="287"/>
        <end position="309"/>
    </location>
</feature>
<sequence length="334" mass="37404">MVWPRPASRWTARFWPIWPCTSRQPSAPSSTRPKARWPPEPGEKRIEERPPCRAAFFCWRRWKPGIELTGAGRGRRQQGSEGGGQVFGGLMFAVGTAGLVLAIYFLARAGLARHVRDETRELAGSVVFRISALHGLIRALVFAQETVGRYNLEQETIHEASALTDLYFDIDRHGSDRREEMRAELRAYAETVYGAEWAQLGETGRLSGAAWGQWEKVYDIALDLQVDTPRQESLRSAMLADLEEIAKMRDNRESHGFSGNLVPFWFAAVSGVVLISFSYFFFSPLPLNLLLLSMFGAYTGIVLFLIYAFSNPFSAPGVLEPVAVERFLADTAPP</sequence>
<evidence type="ECO:0000256" key="1">
    <source>
        <dbReference type="SAM" id="MobiDB-lite"/>
    </source>
</evidence>
<evidence type="ECO:0000313" key="4">
    <source>
        <dbReference type="Proteomes" id="UP000295301"/>
    </source>
</evidence>
<evidence type="ECO:0000313" key="3">
    <source>
        <dbReference type="EMBL" id="TDK42370.1"/>
    </source>
</evidence>
<dbReference type="Proteomes" id="UP000295301">
    <property type="component" value="Unassembled WGS sequence"/>
</dbReference>
<comment type="caution">
    <text evidence="3">The sequence shown here is derived from an EMBL/GenBank/DDBJ whole genome shotgun (WGS) entry which is preliminary data.</text>
</comment>
<dbReference type="Pfam" id="PF14023">
    <property type="entry name" value="Bestrophin-like"/>
    <property type="match status" value="1"/>
</dbReference>
<feature type="transmembrane region" description="Helical" evidence="2">
    <location>
        <begin position="257"/>
        <end position="281"/>
    </location>
</feature>
<feature type="region of interest" description="Disordered" evidence="1">
    <location>
        <begin position="23"/>
        <end position="46"/>
    </location>
</feature>
<protein>
    <submittedName>
        <fullName evidence="3">DUF4239 domain-containing protein</fullName>
    </submittedName>
</protein>
<dbReference type="AlphaFoldDB" id="A0A4R5UTA4"/>
<evidence type="ECO:0000256" key="2">
    <source>
        <dbReference type="SAM" id="Phobius"/>
    </source>
</evidence>
<keyword evidence="4" id="KW-1185">Reference proteome</keyword>
<dbReference type="InterPro" id="IPR025333">
    <property type="entry name" value="DUF4239"/>
</dbReference>
<proteinExistence type="predicted"/>